<organism evidence="1 2">
    <name type="scientific">Neisseria elongata</name>
    <dbReference type="NCBI Taxonomy" id="495"/>
    <lineage>
        <taxon>Bacteria</taxon>
        <taxon>Pseudomonadati</taxon>
        <taxon>Pseudomonadota</taxon>
        <taxon>Betaproteobacteria</taxon>
        <taxon>Neisseriales</taxon>
        <taxon>Neisseriaceae</taxon>
        <taxon>Neisseria</taxon>
    </lineage>
</organism>
<dbReference type="RefSeq" id="WP_074894264.1">
    <property type="nucleotide sequence ID" value="NZ_CP031252.1"/>
</dbReference>
<dbReference type="EMBL" id="UGQW01000002">
    <property type="protein sequence ID" value="STZ67025.1"/>
    <property type="molecule type" value="Genomic_DNA"/>
</dbReference>
<accession>A0A378TVI7</accession>
<gene>
    <name evidence="1" type="ORF">NCTC10660_00494</name>
</gene>
<proteinExistence type="predicted"/>
<protein>
    <submittedName>
        <fullName evidence="1">Uncharacterized protein</fullName>
    </submittedName>
</protein>
<name>A0A378TVI7_NEIEL</name>
<dbReference type="AlphaFoldDB" id="A0A378TVI7"/>
<sequence length="106" mass="12188">MKCELNKNIELTEDGDNIPSDIYLIENEHQLYIELNESNKYVNFIFSSRLAMYEFGKAIIHEAIFGEGGFQEFYPLAVEASKPEVINGVRMNLDSARLFINYPSES</sequence>
<reference evidence="1 2" key="1">
    <citation type="submission" date="2018-06" db="EMBL/GenBank/DDBJ databases">
        <authorList>
            <consortium name="Pathogen Informatics"/>
            <person name="Doyle S."/>
        </authorList>
    </citation>
    <scope>NUCLEOTIDE SEQUENCE [LARGE SCALE GENOMIC DNA]</scope>
    <source>
        <strain evidence="1 2">NCTC10660</strain>
    </source>
</reference>
<evidence type="ECO:0000313" key="2">
    <source>
        <dbReference type="Proteomes" id="UP000254927"/>
    </source>
</evidence>
<evidence type="ECO:0000313" key="1">
    <source>
        <dbReference type="EMBL" id="STZ67025.1"/>
    </source>
</evidence>
<dbReference type="GeneID" id="93351504"/>
<dbReference type="Proteomes" id="UP000254927">
    <property type="component" value="Unassembled WGS sequence"/>
</dbReference>